<dbReference type="PANTHER" id="PTHR47852">
    <property type="entry name" value="OS06G0298400 PROTEIN"/>
    <property type="match status" value="1"/>
</dbReference>
<organism evidence="2 3">
    <name type="scientific">Vanilla planifolia</name>
    <name type="common">Vanilla</name>
    <dbReference type="NCBI Taxonomy" id="51239"/>
    <lineage>
        <taxon>Eukaryota</taxon>
        <taxon>Viridiplantae</taxon>
        <taxon>Streptophyta</taxon>
        <taxon>Embryophyta</taxon>
        <taxon>Tracheophyta</taxon>
        <taxon>Spermatophyta</taxon>
        <taxon>Magnoliopsida</taxon>
        <taxon>Liliopsida</taxon>
        <taxon>Asparagales</taxon>
        <taxon>Orchidaceae</taxon>
        <taxon>Vanilloideae</taxon>
        <taxon>Vanilleae</taxon>
        <taxon>Vanilla</taxon>
    </lineage>
</organism>
<evidence type="ECO:0000256" key="1">
    <source>
        <dbReference type="SAM" id="MobiDB-lite"/>
    </source>
</evidence>
<dbReference type="Proteomes" id="UP000636800">
    <property type="component" value="Unassembled WGS sequence"/>
</dbReference>
<comment type="caution">
    <text evidence="2">The sequence shown here is derived from an EMBL/GenBank/DDBJ whole genome shotgun (WGS) entry which is preliminary data.</text>
</comment>
<feature type="region of interest" description="Disordered" evidence="1">
    <location>
        <begin position="185"/>
        <end position="205"/>
    </location>
</feature>
<sequence>MGKRKERRLAAMSATRRVKLDLFAEPSVAIHEFKLAMAILKEFKAKEHVVTGGEFGLNYEDEIEASNLESCEEIKKEIDIRISDCRALLNIWVSALLPFCIRKHDSKQIESALENILNVEDDMDVEMEVDDETLPVSNCRRVNDCYLPKPCRPPDSAKPSIITKPLPFPQMIMFHLLQKRERISPPPEGETTLLHLPPENEMDLS</sequence>
<keyword evidence="3" id="KW-1185">Reference proteome</keyword>
<dbReference type="AlphaFoldDB" id="A0A835P556"/>
<proteinExistence type="predicted"/>
<accession>A0A835P556</accession>
<protein>
    <submittedName>
        <fullName evidence="2">Uncharacterized protein</fullName>
    </submittedName>
</protein>
<evidence type="ECO:0000313" key="3">
    <source>
        <dbReference type="Proteomes" id="UP000636800"/>
    </source>
</evidence>
<name>A0A835P556_VANPL</name>
<dbReference type="PANTHER" id="PTHR47852:SF2">
    <property type="entry name" value="WW DOMAIN-CONTAINING PROTEIN"/>
    <property type="match status" value="1"/>
</dbReference>
<reference evidence="2 3" key="1">
    <citation type="journal article" date="2020" name="Nat. Food">
        <title>A phased Vanilla planifolia genome enables genetic improvement of flavour and production.</title>
        <authorList>
            <person name="Hasing T."/>
            <person name="Tang H."/>
            <person name="Brym M."/>
            <person name="Khazi F."/>
            <person name="Huang T."/>
            <person name="Chambers A.H."/>
        </authorList>
    </citation>
    <scope>NUCLEOTIDE SEQUENCE [LARGE SCALE GENOMIC DNA]</scope>
    <source>
        <tissue evidence="2">Leaf</tissue>
    </source>
</reference>
<dbReference type="OrthoDB" id="2367685at2759"/>
<dbReference type="EMBL" id="JADCNL010000499">
    <property type="protein sequence ID" value="KAG0447140.1"/>
    <property type="molecule type" value="Genomic_DNA"/>
</dbReference>
<gene>
    <name evidence="2" type="ORF">HPP92_028500</name>
</gene>
<evidence type="ECO:0000313" key="2">
    <source>
        <dbReference type="EMBL" id="KAG0447140.1"/>
    </source>
</evidence>